<gene>
    <name evidence="1" type="ORF">FF011L_04170</name>
</gene>
<reference evidence="1 2" key="1">
    <citation type="submission" date="2019-02" db="EMBL/GenBank/DDBJ databases">
        <title>Deep-cultivation of Planctomycetes and their phenomic and genomic characterization uncovers novel biology.</title>
        <authorList>
            <person name="Wiegand S."/>
            <person name="Jogler M."/>
            <person name="Boedeker C."/>
            <person name="Pinto D."/>
            <person name="Vollmers J."/>
            <person name="Rivas-Marin E."/>
            <person name="Kohn T."/>
            <person name="Peeters S.H."/>
            <person name="Heuer A."/>
            <person name="Rast P."/>
            <person name="Oberbeckmann S."/>
            <person name="Bunk B."/>
            <person name="Jeske O."/>
            <person name="Meyerdierks A."/>
            <person name="Storesund J.E."/>
            <person name="Kallscheuer N."/>
            <person name="Luecker S."/>
            <person name="Lage O.M."/>
            <person name="Pohl T."/>
            <person name="Merkel B.J."/>
            <person name="Hornburger P."/>
            <person name="Mueller R.-W."/>
            <person name="Bruemmer F."/>
            <person name="Labrenz M."/>
            <person name="Spormann A.M."/>
            <person name="Op den Camp H."/>
            <person name="Overmann J."/>
            <person name="Amann R."/>
            <person name="Jetten M.S.M."/>
            <person name="Mascher T."/>
            <person name="Medema M.H."/>
            <person name="Devos D.P."/>
            <person name="Kaster A.-K."/>
            <person name="Ovreas L."/>
            <person name="Rohde M."/>
            <person name="Galperin M.Y."/>
            <person name="Jogler C."/>
        </authorList>
    </citation>
    <scope>NUCLEOTIDE SEQUENCE [LARGE SCALE GENOMIC DNA]</scope>
    <source>
        <strain evidence="1 2">FF011L</strain>
    </source>
</reference>
<evidence type="ECO:0000313" key="1">
    <source>
        <dbReference type="EMBL" id="QDS91685.1"/>
    </source>
</evidence>
<protein>
    <submittedName>
        <fullName evidence="1">Uncharacterized protein</fullName>
    </submittedName>
</protein>
<name>A0A517M9X7_9BACT</name>
<dbReference type="AlphaFoldDB" id="A0A517M9X7"/>
<dbReference type="KEGG" id="rml:FF011L_04170"/>
<accession>A0A517M9X7</accession>
<dbReference type="OrthoDB" id="248316at2"/>
<organism evidence="1 2">
    <name type="scientific">Roseimaritima multifibrata</name>
    <dbReference type="NCBI Taxonomy" id="1930274"/>
    <lineage>
        <taxon>Bacteria</taxon>
        <taxon>Pseudomonadati</taxon>
        <taxon>Planctomycetota</taxon>
        <taxon>Planctomycetia</taxon>
        <taxon>Pirellulales</taxon>
        <taxon>Pirellulaceae</taxon>
        <taxon>Roseimaritima</taxon>
    </lineage>
</organism>
<dbReference type="EMBL" id="CP036262">
    <property type="protein sequence ID" value="QDS91685.1"/>
    <property type="molecule type" value="Genomic_DNA"/>
</dbReference>
<dbReference type="RefSeq" id="WP_145349767.1">
    <property type="nucleotide sequence ID" value="NZ_CP036262.1"/>
</dbReference>
<dbReference type="Proteomes" id="UP000320672">
    <property type="component" value="Chromosome"/>
</dbReference>
<evidence type="ECO:0000313" key="2">
    <source>
        <dbReference type="Proteomes" id="UP000320672"/>
    </source>
</evidence>
<proteinExistence type="predicted"/>
<keyword evidence="2" id="KW-1185">Reference proteome</keyword>
<sequence length="228" mass="26240">MQNSKAFGVQMDREARRRKFTQAPLRAFVGDGLSSNWTIHQEHFSDYVGILDFIHAVSYLHHASIVSFGKGDNAWATYTRWMTLAWQSRIGEVIEELTTHQGRLGKAPPDADEDDPREQFRRIIGYLSNNRDRMHYARYRCAGLPTTSAWMESAVKEINYRTKGTEMFWNNPAGAEAILQIRAASLSDDDRLARFLTHRPGSDRLRKGTHTRYRCLNLQSLTCTRTIT</sequence>